<proteinExistence type="predicted"/>
<evidence type="ECO:0000313" key="1">
    <source>
        <dbReference type="EMBL" id="EAE2898779.1"/>
    </source>
</evidence>
<evidence type="ECO:0000313" key="2">
    <source>
        <dbReference type="Proteomes" id="UP000401273"/>
    </source>
</evidence>
<accession>A0A6Y8WIQ9</accession>
<organism evidence="1 2">
    <name type="scientific">Listeria monocytogenes</name>
    <dbReference type="NCBI Taxonomy" id="1639"/>
    <lineage>
        <taxon>Bacteria</taxon>
        <taxon>Bacillati</taxon>
        <taxon>Bacillota</taxon>
        <taxon>Bacilli</taxon>
        <taxon>Bacillales</taxon>
        <taxon>Listeriaceae</taxon>
        <taxon>Listeria</taxon>
    </lineage>
</organism>
<reference evidence="1 2" key="1">
    <citation type="submission" date="2019-03" db="EMBL/GenBank/DDBJ databases">
        <authorList>
            <person name="Ashton P.M."/>
            <person name="Dallman T."/>
            <person name="Nair S."/>
            <person name="De Pinna E."/>
            <person name="Peters T."/>
            <person name="Grant K."/>
        </authorList>
    </citation>
    <scope>NUCLEOTIDE SEQUENCE [LARGE SCALE GENOMIC DNA]</scope>
    <source>
        <strain evidence="1">RL15000271</strain>
    </source>
</reference>
<dbReference type="EMBL" id="AAARLF010000008">
    <property type="protein sequence ID" value="EAE2898779.1"/>
    <property type="molecule type" value="Genomic_DNA"/>
</dbReference>
<dbReference type="InterPro" id="IPR017601">
    <property type="entry name" value="DGQHR-contain_dom"/>
</dbReference>
<dbReference type="AlphaFoldDB" id="A0A6Y8WIQ9"/>
<dbReference type="Pfam" id="PF14072">
    <property type="entry name" value="DndB"/>
    <property type="match status" value="1"/>
</dbReference>
<sequence>MKRAKSPQLLFKNKVWLTFCNLGFHKMNKDENFHMPYTPDHSVTQRFDVFAADDETGIFIICESTEEHNKISDFNERLTSIGEIRGKLIAELKKSFPTKKIKPKFILATKNFNLSTSDKDLLSKYCIYHFDEDALQYYEELSQHLGFAARYQLLGNLFEGEKIQELDNITTAIEGQMGGHTYYSFSIEPEKLLKLSYVLHRNNVNKDSMPAYQRIIKKSRLNQVKDFVNKGGFFPNSIIINIDTKSKGLTFDRASLQGQNSISRIGLLHLPKKYKSLYIIDGQHRLYGYADSKFSKTNSIPVVAFLDLKKADQVRLFMEINENQKAVSKNLQNTLNSDLLWDSAVYNERRKAVNLKIAQQLGEDRNSRLFDRIIIGENNKTDTCCITIDTIKNGIDKSNFLSTFSKKNDLVEKGTFDKDDNESTYQILYPFLLMYLNYIAEQSSNEWNKGDNDNGILSINVGIYSLIKISNDIINYLISKNIRIHDIPLDDLLTEMKLYLEPIILFLNNLDYNEKKELRTSYGGGGKTKYWRKLQCVINDKYPDFSPPGLQEYIENDKKIYNQESFNMIRDIESFFKVDFENKLKAFYGERWFIEGVPKSVYDTASKLAIEKTYTSKEGDVQAWDCLYLIHYREIAIHGSNWKNLFEKSYTRPGEEKIKGGKKDKTKWIQRLSTIRNKNFHEYSVTKEDHDFLVTLEQWLLKENL</sequence>
<dbReference type="Proteomes" id="UP000401273">
    <property type="component" value="Unassembled WGS sequence"/>
</dbReference>
<protein>
    <submittedName>
        <fullName evidence="1">DGQHR domain-containing protein</fullName>
    </submittedName>
</protein>
<dbReference type="InterPro" id="IPR017642">
    <property type="entry name" value="DNA_S_mod_DndB"/>
</dbReference>
<gene>
    <name evidence="1" type="ORF">E1W43_12600</name>
</gene>
<name>A0A6Y8WIQ9_LISMN</name>
<dbReference type="NCBIfam" id="TIGR03187">
    <property type="entry name" value="DGQHR"/>
    <property type="match status" value="1"/>
</dbReference>
<dbReference type="CDD" id="cd16413">
    <property type="entry name" value="DGQHR_domain"/>
    <property type="match status" value="1"/>
</dbReference>
<comment type="caution">
    <text evidence="1">The sequence shown here is derived from an EMBL/GenBank/DDBJ whole genome shotgun (WGS) entry which is preliminary data.</text>
</comment>